<evidence type="ECO:0000313" key="1">
    <source>
        <dbReference type="EMBL" id="TDF73151.1"/>
    </source>
</evidence>
<proteinExistence type="predicted"/>
<accession>A0AC61QJB9</accession>
<name>A0AC61QJB9_9BACT</name>
<organism evidence="1 2">
    <name type="scientific">Candidatus Syntrophosphaera thermopropionivorans</name>
    <dbReference type="NCBI Taxonomy" id="2593015"/>
    <lineage>
        <taxon>Bacteria</taxon>
        <taxon>Pseudomonadati</taxon>
        <taxon>Candidatus Cloacimonadota</taxon>
        <taxon>Candidatus Cloacimonadia</taxon>
        <taxon>Candidatus Cloacimonadales</taxon>
        <taxon>Candidatus Cloacimonadaceae</taxon>
        <taxon>Candidatus Syntrophosphaera</taxon>
    </lineage>
</organism>
<evidence type="ECO:0000313" key="2">
    <source>
        <dbReference type="Proteomes" id="UP000294588"/>
    </source>
</evidence>
<gene>
    <name evidence="1" type="ORF">E0946_03815</name>
</gene>
<protein>
    <submittedName>
        <fullName evidence="1">Uncharacterized protein</fullName>
    </submittedName>
</protein>
<sequence length="200" mass="23755">MANNEHTPSQIEEQIKQCILIRKYMQQIYPSDREIPESELLAFYEEQEENFSSQEMVRASHILIRKEEENAEEKAKKLREKINTPADFKNFCVQYSQCPSGVYGGDLGWFPRGKMIKEIEDVAFSLQPNEISEVFPTKYGYHILMVTDRREPHPIPFEDIRESLETSLNEFRKEFVLARHIQELRNTYKDQIEILDENYL</sequence>
<comment type="caution">
    <text evidence="1">The sequence shown here is derived from an EMBL/GenBank/DDBJ whole genome shotgun (WGS) entry which is preliminary data.</text>
</comment>
<keyword evidence="2" id="KW-1185">Reference proteome</keyword>
<reference evidence="1" key="1">
    <citation type="submission" date="2019-03" db="EMBL/GenBank/DDBJ databases">
        <title>Candidatus Syntrophosphaera thermopropionivorans: a novel player in syntrophic propionate oxidation during anaerobic digestion.</title>
        <authorList>
            <person name="Dyksma S."/>
        </authorList>
    </citation>
    <scope>NUCLEOTIDE SEQUENCE</scope>
    <source>
        <strain evidence="1">W5</strain>
    </source>
</reference>
<dbReference type="Proteomes" id="UP000294588">
    <property type="component" value="Unassembled WGS sequence"/>
</dbReference>
<dbReference type="EMBL" id="SMOG01000008">
    <property type="protein sequence ID" value="TDF73151.1"/>
    <property type="molecule type" value="Genomic_DNA"/>
</dbReference>